<organism evidence="4 5">
    <name type="scientific">Lentinula lateritia</name>
    <dbReference type="NCBI Taxonomy" id="40482"/>
    <lineage>
        <taxon>Eukaryota</taxon>
        <taxon>Fungi</taxon>
        <taxon>Dikarya</taxon>
        <taxon>Basidiomycota</taxon>
        <taxon>Agaricomycotina</taxon>
        <taxon>Agaricomycetes</taxon>
        <taxon>Agaricomycetidae</taxon>
        <taxon>Agaricales</taxon>
        <taxon>Marasmiineae</taxon>
        <taxon>Omphalotaceae</taxon>
        <taxon>Lentinula</taxon>
    </lineage>
</organism>
<keyword evidence="3" id="KW-0496">Mitochondrion</keyword>
<dbReference type="EMBL" id="JANVFS010000068">
    <property type="protein sequence ID" value="KAJ4463647.1"/>
    <property type="molecule type" value="Genomic_DNA"/>
</dbReference>
<reference evidence="4" key="2">
    <citation type="journal article" date="2023" name="Proc. Natl. Acad. Sci. U.S.A.">
        <title>A global phylogenomic analysis of the shiitake genus Lentinula.</title>
        <authorList>
            <person name="Sierra-Patev S."/>
            <person name="Min B."/>
            <person name="Naranjo-Ortiz M."/>
            <person name="Looney B."/>
            <person name="Konkel Z."/>
            <person name="Slot J.C."/>
            <person name="Sakamoto Y."/>
            <person name="Steenwyk J.L."/>
            <person name="Rokas A."/>
            <person name="Carro J."/>
            <person name="Camarero S."/>
            <person name="Ferreira P."/>
            <person name="Molpeceres G."/>
            <person name="Ruiz-Duenas F.J."/>
            <person name="Serrano A."/>
            <person name="Henrissat B."/>
            <person name="Drula E."/>
            <person name="Hughes K.W."/>
            <person name="Mata J.L."/>
            <person name="Ishikawa N.K."/>
            <person name="Vargas-Isla R."/>
            <person name="Ushijima S."/>
            <person name="Smith C.A."/>
            <person name="Donoghue J."/>
            <person name="Ahrendt S."/>
            <person name="Andreopoulos W."/>
            <person name="He G."/>
            <person name="LaButti K."/>
            <person name="Lipzen A."/>
            <person name="Ng V."/>
            <person name="Riley R."/>
            <person name="Sandor L."/>
            <person name="Barry K."/>
            <person name="Martinez A.T."/>
            <person name="Xiao Y."/>
            <person name="Gibbons J.G."/>
            <person name="Terashima K."/>
            <person name="Grigoriev I.V."/>
            <person name="Hibbett D."/>
        </authorList>
    </citation>
    <scope>NUCLEOTIDE SEQUENCE</scope>
    <source>
        <strain evidence="4">Sp2 HRB7682 ss15</strain>
    </source>
</reference>
<evidence type="ECO:0000256" key="2">
    <source>
        <dbReference type="ARBA" id="ARBA00022946"/>
    </source>
</evidence>
<gene>
    <name evidence="4" type="ORF">C8J55DRAFT_494257</name>
</gene>
<accession>A0A9W8ZQB9</accession>
<protein>
    <submittedName>
        <fullName evidence="4">Uncharacterized protein</fullName>
    </submittedName>
</protein>
<proteinExistence type="predicted"/>
<keyword evidence="2" id="KW-0809">Transit peptide</keyword>
<comment type="subcellular location">
    <subcellularLocation>
        <location evidence="1">Mitochondrion</location>
    </subcellularLocation>
</comment>
<dbReference type="PANTHER" id="PTHR28554">
    <property type="entry name" value="39S RIBOSOMAL PROTEIN L45, MITOCHONDRIAL"/>
    <property type="match status" value="1"/>
</dbReference>
<dbReference type="GO" id="GO:0005739">
    <property type="term" value="C:mitochondrion"/>
    <property type="evidence" value="ECO:0007669"/>
    <property type="project" value="UniProtKB-SubCell"/>
</dbReference>
<dbReference type="PANTHER" id="PTHR28554:SF1">
    <property type="entry name" value="LARGE RIBOSOMAL SUBUNIT PROTEIN ML45"/>
    <property type="match status" value="1"/>
</dbReference>
<dbReference type="Proteomes" id="UP001150238">
    <property type="component" value="Unassembled WGS sequence"/>
</dbReference>
<dbReference type="AlphaFoldDB" id="A0A9W8ZQB9"/>
<evidence type="ECO:0000256" key="3">
    <source>
        <dbReference type="ARBA" id="ARBA00023128"/>
    </source>
</evidence>
<dbReference type="InterPro" id="IPR051975">
    <property type="entry name" value="mtLSU_mL45"/>
</dbReference>
<evidence type="ECO:0000256" key="1">
    <source>
        <dbReference type="ARBA" id="ARBA00004173"/>
    </source>
</evidence>
<evidence type="ECO:0000313" key="5">
    <source>
        <dbReference type="Proteomes" id="UP001150238"/>
    </source>
</evidence>
<reference evidence="4" key="1">
    <citation type="submission" date="2022-08" db="EMBL/GenBank/DDBJ databases">
        <authorList>
            <consortium name="DOE Joint Genome Institute"/>
            <person name="Min B."/>
            <person name="Riley R."/>
            <person name="Sierra-Patev S."/>
            <person name="Naranjo-Ortiz M."/>
            <person name="Looney B."/>
            <person name="Konkel Z."/>
            <person name="Slot J.C."/>
            <person name="Sakamoto Y."/>
            <person name="Steenwyk J.L."/>
            <person name="Rokas A."/>
            <person name="Carro J."/>
            <person name="Camarero S."/>
            <person name="Ferreira P."/>
            <person name="Molpeceres G."/>
            <person name="Ruiz-Duenas F.J."/>
            <person name="Serrano A."/>
            <person name="Henrissat B."/>
            <person name="Drula E."/>
            <person name="Hughes K.W."/>
            <person name="Mata J.L."/>
            <person name="Ishikawa N.K."/>
            <person name="Vargas-Isla R."/>
            <person name="Ushijima S."/>
            <person name="Smith C.A."/>
            <person name="Ahrendt S."/>
            <person name="Andreopoulos W."/>
            <person name="He G."/>
            <person name="Labutti K."/>
            <person name="Lipzen A."/>
            <person name="Ng V."/>
            <person name="Sandor L."/>
            <person name="Barry K."/>
            <person name="Martinez A.T."/>
            <person name="Xiao Y."/>
            <person name="Gibbons J.G."/>
            <person name="Terashima K."/>
            <person name="Hibbett D.S."/>
            <person name="Grigoriev I.V."/>
        </authorList>
    </citation>
    <scope>NUCLEOTIDE SEQUENCE</scope>
    <source>
        <strain evidence="4">Sp2 HRB7682 ss15</strain>
    </source>
</reference>
<dbReference type="Gene3D" id="3.10.450.240">
    <property type="match status" value="1"/>
</dbReference>
<name>A0A9W8ZQB9_9AGAR</name>
<comment type="caution">
    <text evidence="4">The sequence shown here is derived from an EMBL/GenBank/DDBJ whole genome shotgun (WGS) entry which is preliminary data.</text>
</comment>
<evidence type="ECO:0000313" key="4">
    <source>
        <dbReference type="EMBL" id="KAJ4463647.1"/>
    </source>
</evidence>
<sequence length="331" mass="37416">MNLAVVSRKISCLRHNTSLSLLSRVVPVGVHAAQARAAHAAATRKRSPANDSIDLDSYSEEAQLKFIRRAQIVGQNQGIDIWAHPVDTLDVAIPYATAPWSRSKFSNVKERLSQWLSNQKNKGKSLFSMMRLVSYDSLPGIDTQSMGFMGALRMPLHLCTSSSTKPTSWIAPLRKILLENYISVQQALAKHDKEELSRLTQPPFYQEVEKLVKKGKANNYIWTLHREVSPAKIISIRSTEGHLGPVPPPYGNRLLVNALVRFETEQSLEVYDAQGNALHTPEPGASKKGRRVPAEKRQLTEYYVFEKRMYYNTPWQIKERLYPKLGKQPAL</sequence>